<dbReference type="Gene3D" id="3.30.420.280">
    <property type="match status" value="1"/>
</dbReference>
<dbReference type="EMBL" id="BK015221">
    <property type="protein sequence ID" value="DAD96576.1"/>
    <property type="molecule type" value="Genomic_DNA"/>
</dbReference>
<sequence>MNNIVLSPKYKYFLKHKAEAEALEGTTAAGKTTVGVVKFMLKVAQSKQKLHFISAKSVGDAEKNIIQSDLGITDIFDEYIVYRGNGDANYKLPHLKYDTPSGEKIIFILGYSSRDKWEKALGSQFGCGFIDEINTADIDFVQEATMRCDYWMCTMNPDDPTLPIYSRYINRFRALPKYEYDTPQEIREMLIEPEQANWTYWFFSFDHNYGLSEEKKEKIKNTVAVGTKLYKNKIQGLRGRAEGLVFSMFDRKSNVITEDIARTKTFIRYSCGVDTSYSDKTEDTISFIFQGITTDGELIALEEKTYNNKDFNNSKIAPSDVAVKLHNFLDYCKDKWGFCRKVFVDNADQATMMELRKYKQQKGLIYEFYNADKRVRIIDRINISSGWMKNLKYLVLDHCEEHIRELNIYSWKEDKDEPEDRNDHTINASQYGYIPYINIIGQQNKQDNQYSTLVAGFGKG</sequence>
<protein>
    <submittedName>
        <fullName evidence="1">Large terminase</fullName>
    </submittedName>
</protein>
<dbReference type="InterPro" id="IPR027417">
    <property type="entry name" value="P-loop_NTPase"/>
</dbReference>
<accession>A0A8S5NQT2</accession>
<evidence type="ECO:0000313" key="1">
    <source>
        <dbReference type="EMBL" id="DAD96576.1"/>
    </source>
</evidence>
<dbReference type="Gene3D" id="3.40.50.300">
    <property type="entry name" value="P-loop containing nucleotide triphosphate hydrolases"/>
    <property type="match status" value="1"/>
</dbReference>
<proteinExistence type="predicted"/>
<name>A0A8S5NQT2_9CAUD</name>
<organism evidence="1">
    <name type="scientific">Siphoviridae sp. ctSP74</name>
    <dbReference type="NCBI Taxonomy" id="2826343"/>
    <lineage>
        <taxon>Viruses</taxon>
        <taxon>Duplodnaviria</taxon>
        <taxon>Heunggongvirae</taxon>
        <taxon>Uroviricota</taxon>
        <taxon>Caudoviricetes</taxon>
    </lineage>
</organism>
<reference evidence="1" key="1">
    <citation type="journal article" date="2021" name="Proc. Natl. Acad. Sci. U.S.A.">
        <title>A Catalog of Tens of Thousands of Viruses from Human Metagenomes Reveals Hidden Associations with Chronic Diseases.</title>
        <authorList>
            <person name="Tisza M.J."/>
            <person name="Buck C.B."/>
        </authorList>
    </citation>
    <scope>NUCLEOTIDE SEQUENCE</scope>
    <source>
        <strain evidence="1">CtSP74</strain>
    </source>
</reference>
<dbReference type="Pfam" id="PF03237">
    <property type="entry name" value="Terminase_6N"/>
    <property type="match status" value="1"/>
</dbReference>